<name>A0A0R0HI50_SOYBN</name>
<organism evidence="1">
    <name type="scientific">Glycine max</name>
    <name type="common">Soybean</name>
    <name type="synonym">Glycine hispida</name>
    <dbReference type="NCBI Taxonomy" id="3847"/>
    <lineage>
        <taxon>Eukaryota</taxon>
        <taxon>Viridiplantae</taxon>
        <taxon>Streptophyta</taxon>
        <taxon>Embryophyta</taxon>
        <taxon>Tracheophyta</taxon>
        <taxon>Spermatophyta</taxon>
        <taxon>Magnoliopsida</taxon>
        <taxon>eudicotyledons</taxon>
        <taxon>Gunneridae</taxon>
        <taxon>Pentapetalae</taxon>
        <taxon>rosids</taxon>
        <taxon>fabids</taxon>
        <taxon>Fabales</taxon>
        <taxon>Fabaceae</taxon>
        <taxon>Papilionoideae</taxon>
        <taxon>50 kb inversion clade</taxon>
        <taxon>NPAAA clade</taxon>
        <taxon>indigoferoid/millettioid clade</taxon>
        <taxon>Phaseoleae</taxon>
        <taxon>Glycine</taxon>
        <taxon>Glycine subgen. Soja</taxon>
    </lineage>
</organism>
<dbReference type="AlphaFoldDB" id="A0A0R0HI50"/>
<dbReference type="PANTHER" id="PTHR33240">
    <property type="entry name" value="OS08G0508500 PROTEIN"/>
    <property type="match status" value="1"/>
</dbReference>
<protein>
    <submittedName>
        <fullName evidence="1 2">Uncharacterized protein</fullName>
    </submittedName>
</protein>
<evidence type="ECO:0000313" key="3">
    <source>
        <dbReference type="Proteomes" id="UP000008827"/>
    </source>
</evidence>
<dbReference type="Proteomes" id="UP000008827">
    <property type="component" value="Chromosome 11"/>
</dbReference>
<proteinExistence type="predicted"/>
<keyword evidence="3" id="KW-1185">Reference proteome</keyword>
<reference evidence="2" key="2">
    <citation type="submission" date="2018-02" db="UniProtKB">
        <authorList>
            <consortium name="EnsemblPlants"/>
        </authorList>
    </citation>
    <scope>IDENTIFICATION</scope>
    <source>
        <strain evidence="2">Williams 82</strain>
    </source>
</reference>
<reference evidence="1 2" key="1">
    <citation type="journal article" date="2010" name="Nature">
        <title>Genome sequence of the palaeopolyploid soybean.</title>
        <authorList>
            <person name="Schmutz J."/>
            <person name="Cannon S.B."/>
            <person name="Schlueter J."/>
            <person name="Ma J."/>
            <person name="Mitros T."/>
            <person name="Nelson W."/>
            <person name="Hyten D.L."/>
            <person name="Song Q."/>
            <person name="Thelen J.J."/>
            <person name="Cheng J."/>
            <person name="Xu D."/>
            <person name="Hellsten U."/>
            <person name="May G.D."/>
            <person name="Yu Y."/>
            <person name="Sakurai T."/>
            <person name="Umezawa T."/>
            <person name="Bhattacharyya M.K."/>
            <person name="Sandhu D."/>
            <person name="Valliyodan B."/>
            <person name="Lindquist E."/>
            <person name="Peto M."/>
            <person name="Grant D."/>
            <person name="Shu S."/>
            <person name="Goodstein D."/>
            <person name="Barry K."/>
            <person name="Futrell-Griggs M."/>
            <person name="Abernathy B."/>
            <person name="Du J."/>
            <person name="Tian Z."/>
            <person name="Zhu L."/>
            <person name="Gill N."/>
            <person name="Joshi T."/>
            <person name="Libault M."/>
            <person name="Sethuraman A."/>
            <person name="Zhang X.-C."/>
            <person name="Shinozaki K."/>
            <person name="Nguyen H.T."/>
            <person name="Wing R.A."/>
            <person name="Cregan P."/>
            <person name="Specht J."/>
            <person name="Grimwood J."/>
            <person name="Rokhsar D."/>
            <person name="Stacey G."/>
            <person name="Shoemaker R.C."/>
            <person name="Jackson S.A."/>
        </authorList>
    </citation>
    <scope>NUCLEOTIDE SEQUENCE</scope>
    <source>
        <strain evidence="2">cv. Williams 82</strain>
        <tissue evidence="1">Callus</tissue>
    </source>
</reference>
<accession>A0A0R0HI50</accession>
<dbReference type="PANTHER" id="PTHR33240:SF15">
    <property type="entry name" value="GAG-PRO-LIKE PROTEIN"/>
    <property type="match status" value="1"/>
</dbReference>
<evidence type="ECO:0000313" key="1">
    <source>
        <dbReference type="EMBL" id="KRH30193.1"/>
    </source>
</evidence>
<dbReference type="EnsemblPlants" id="KRH30193">
    <property type="protein sequence ID" value="KRH30193"/>
    <property type="gene ID" value="GLYMA_11G166400"/>
</dbReference>
<dbReference type="InParanoid" id="A0A0R0HI50"/>
<evidence type="ECO:0000313" key="2">
    <source>
        <dbReference type="EnsemblPlants" id="KRH30193"/>
    </source>
</evidence>
<reference evidence="1" key="3">
    <citation type="submission" date="2018-07" db="EMBL/GenBank/DDBJ databases">
        <title>WGS assembly of Glycine max.</title>
        <authorList>
            <person name="Schmutz J."/>
            <person name="Cannon S."/>
            <person name="Schlueter J."/>
            <person name="Ma J."/>
            <person name="Mitros T."/>
            <person name="Nelson W."/>
            <person name="Hyten D."/>
            <person name="Song Q."/>
            <person name="Thelen J."/>
            <person name="Cheng J."/>
            <person name="Xu D."/>
            <person name="Hellsten U."/>
            <person name="May G."/>
            <person name="Yu Y."/>
            <person name="Sakurai T."/>
            <person name="Umezawa T."/>
            <person name="Bhattacharyya M."/>
            <person name="Sandhu D."/>
            <person name="Valliyodan B."/>
            <person name="Lindquist E."/>
            <person name="Peto M."/>
            <person name="Grant D."/>
            <person name="Shu S."/>
            <person name="Goodstein D."/>
            <person name="Barry K."/>
            <person name="Futrell-Griggs M."/>
            <person name="Abernathy B."/>
            <person name="Du J."/>
            <person name="Tian Z."/>
            <person name="Zhu L."/>
            <person name="Gill N."/>
            <person name="Joshi T."/>
            <person name="Libault M."/>
            <person name="Sethuraman A."/>
            <person name="Zhang X."/>
            <person name="Shinozaki K."/>
            <person name="Nguyen H."/>
            <person name="Wing R."/>
            <person name="Cregan P."/>
            <person name="Specht J."/>
            <person name="Grimwood J."/>
            <person name="Rokhsar D."/>
            <person name="Stacey G."/>
            <person name="Shoemaker R."/>
            <person name="Jackson S."/>
        </authorList>
    </citation>
    <scope>NUCLEOTIDE SEQUENCE</scope>
    <source>
        <tissue evidence="1">Callus</tissue>
    </source>
</reference>
<dbReference type="OMA" id="NGIAVIW"/>
<dbReference type="EMBL" id="CM000844">
    <property type="protein sequence ID" value="KRH30193.1"/>
    <property type="molecule type" value="Genomic_DNA"/>
</dbReference>
<sequence length="149" mass="16769">MDKDFKGINPINQDDLVVISIIIANFMVSKVLIDQGNSTDILYWKTFQRLEVSPYTIHPHASPLLGFAVERVKNRGYVDVMTTFSQGKLSKSFTIRYLLVDADTSYFSLIGKKTLNELGAIVSMPHLKMKFPTLSGEIVTVKANQKQAR</sequence>
<gene>
    <name evidence="1" type="ORF">GLYMA_11G166400</name>
</gene>
<dbReference type="Gramene" id="KRH30193">
    <property type="protein sequence ID" value="KRH30193"/>
    <property type="gene ID" value="GLYMA_11G166400"/>
</dbReference>